<dbReference type="EMBL" id="JAODIR010000075">
    <property type="protein sequence ID" value="MDD2168946.1"/>
    <property type="molecule type" value="Genomic_DNA"/>
</dbReference>
<keyword evidence="1" id="KW-0808">Transferase</keyword>
<evidence type="ECO:0000313" key="2">
    <source>
        <dbReference type="Proteomes" id="UP001148834"/>
    </source>
</evidence>
<dbReference type="CDD" id="cd04301">
    <property type="entry name" value="NAT_SF"/>
    <property type="match status" value="1"/>
</dbReference>
<gene>
    <name evidence="1" type="primary">rffC</name>
    <name evidence="1" type="synonym">wecD</name>
    <name evidence="1" type="ORF">N5925_10275</name>
</gene>
<dbReference type="EC" id="2.3.1.210" evidence="1"/>
<reference evidence="1" key="1">
    <citation type="submission" date="2022-09" db="EMBL/GenBank/DDBJ databases">
        <title>Molecular characterization of Glaesserella parasuis strains circulating in commercial swine farms using whole-genome sequencing.</title>
        <authorList>
            <person name="Mugabi R."/>
            <person name="Clavijo M."/>
            <person name="Li G."/>
        </authorList>
    </citation>
    <scope>NUCLEOTIDE SEQUENCE</scope>
    <source>
        <strain evidence="1">0435-53</strain>
    </source>
</reference>
<dbReference type="AlphaFoldDB" id="A0A084EY31"/>
<dbReference type="RefSeq" id="WP_042905738.1">
    <property type="nucleotide sequence ID" value="NZ_CP054198.1"/>
</dbReference>
<organism evidence="1 2">
    <name type="scientific">Glaesserella parasuis</name>
    <name type="common">Haemophilus parasuis</name>
    <dbReference type="NCBI Taxonomy" id="738"/>
    <lineage>
        <taxon>Bacteria</taxon>
        <taxon>Pseudomonadati</taxon>
        <taxon>Pseudomonadota</taxon>
        <taxon>Gammaproteobacteria</taxon>
        <taxon>Pasteurellales</taxon>
        <taxon>Pasteurellaceae</taxon>
        <taxon>Glaesserella</taxon>
    </lineage>
</organism>
<dbReference type="Pfam" id="PF00583">
    <property type="entry name" value="Acetyltransf_1"/>
    <property type="match status" value="1"/>
</dbReference>
<dbReference type="InterPro" id="IPR016181">
    <property type="entry name" value="Acyl_CoA_acyltransferase"/>
</dbReference>
<keyword evidence="1" id="KW-0012">Acyltransferase</keyword>
<name>A0A084EY31_GLAPU</name>
<dbReference type="NCBIfam" id="NF008212">
    <property type="entry name" value="PRK10975.1"/>
    <property type="match status" value="1"/>
</dbReference>
<dbReference type="GO" id="GO:0016747">
    <property type="term" value="F:acyltransferase activity, transferring groups other than amino-acyl groups"/>
    <property type="evidence" value="ECO:0007669"/>
    <property type="project" value="InterPro"/>
</dbReference>
<sequence>MYKHLWLSNFFGRNIADLDLISKGSNSDLVLADFSLIQTKLPSWAITEIAWVQQQDFQFVEGEIVFEYDLAHFSPELTACRVATEQDLVQLEPFSHLFSQTRFRSPWFSLLENRRFYWQWIKNAVKGEFDDICLLSEATSGEIQGMITLRVKETTAHIGLLAVAEKWRKQGVSYRLLMNAIAWAKRQQATKMVITTQLSNLAAILLYQRLNGKISGTYYWFYR</sequence>
<dbReference type="SUPFAM" id="SSF55729">
    <property type="entry name" value="Acyl-CoA N-acyltransferases (Nat)"/>
    <property type="match status" value="1"/>
</dbReference>
<dbReference type="InterPro" id="IPR000182">
    <property type="entry name" value="GNAT_dom"/>
</dbReference>
<evidence type="ECO:0000313" key="1">
    <source>
        <dbReference type="EMBL" id="MDD2168946.1"/>
    </source>
</evidence>
<dbReference type="PROSITE" id="PS51186">
    <property type="entry name" value="GNAT"/>
    <property type="match status" value="1"/>
</dbReference>
<dbReference type="OrthoDB" id="6057229at2"/>
<proteinExistence type="predicted"/>
<accession>A0A084EY31</accession>
<dbReference type="Proteomes" id="UP001148834">
    <property type="component" value="Unassembled WGS sequence"/>
</dbReference>
<dbReference type="Gene3D" id="3.40.630.30">
    <property type="match status" value="1"/>
</dbReference>
<comment type="caution">
    <text evidence="1">The sequence shown here is derived from an EMBL/GenBank/DDBJ whole genome shotgun (WGS) entry which is preliminary data.</text>
</comment>
<protein>
    <submittedName>
        <fullName evidence="1">dTDP-4-amino-4,6-dideoxy-D-galactose acyltransferase</fullName>
        <ecNumber evidence="1">2.3.1.210</ecNumber>
    </submittedName>
</protein>